<name>T2JQW7_CROWT</name>
<dbReference type="Proteomes" id="UP000018130">
    <property type="component" value="Unassembled WGS sequence"/>
</dbReference>
<sequence length="49" mass="5575">MKQKITAIFNGEAFYPIEAFNLEPNTKVTLTIETQLTDKKTTKNDGKRS</sequence>
<gene>
    <name evidence="1" type="ORF">CWATWH0402_1919</name>
</gene>
<reference evidence="1 2" key="2">
    <citation type="submission" date="2013-09" db="EMBL/GenBank/DDBJ databases">
        <title>Whole genome comparison of six Crocosphaera watsonii strains with differing phenotypes.</title>
        <authorList>
            <person name="Bench S.R."/>
            <person name="Heller P."/>
            <person name="Frank I."/>
            <person name="Arciniega M."/>
            <person name="Shilova I.N."/>
            <person name="Zehr J.P."/>
        </authorList>
    </citation>
    <scope>NUCLEOTIDE SEQUENCE [LARGE SCALE GENOMIC DNA]</scope>
    <source>
        <strain evidence="1 2">WH 0402</strain>
    </source>
</reference>
<dbReference type="EMBL" id="CAQN01000597">
    <property type="protein sequence ID" value="CCQ67424.1"/>
    <property type="molecule type" value="Genomic_DNA"/>
</dbReference>
<accession>T2JQW7</accession>
<evidence type="ECO:0000313" key="1">
    <source>
        <dbReference type="EMBL" id="CCQ67424.1"/>
    </source>
</evidence>
<protein>
    <submittedName>
        <fullName evidence="1">Programmed cell death antitoxin YdcD</fullName>
    </submittedName>
</protein>
<dbReference type="AlphaFoldDB" id="T2JQW7"/>
<reference evidence="1 2" key="1">
    <citation type="submission" date="2013-01" db="EMBL/GenBank/DDBJ databases">
        <authorList>
            <person name="Bench S."/>
        </authorList>
    </citation>
    <scope>NUCLEOTIDE SEQUENCE [LARGE SCALE GENOMIC DNA]</scope>
    <source>
        <strain evidence="1 2">WH 0402</strain>
    </source>
</reference>
<dbReference type="SUPFAM" id="SSF141694">
    <property type="entry name" value="AF2212/PG0164-like"/>
    <property type="match status" value="1"/>
</dbReference>
<proteinExistence type="predicted"/>
<dbReference type="Gene3D" id="4.10.1150.10">
    <property type="entry name" value="AF2212/PG0164-like"/>
    <property type="match status" value="1"/>
</dbReference>
<dbReference type="InterPro" id="IPR024069">
    <property type="entry name" value="AF2212-like_dom_sf"/>
</dbReference>
<evidence type="ECO:0000313" key="2">
    <source>
        <dbReference type="Proteomes" id="UP000018130"/>
    </source>
</evidence>
<organism evidence="1 2">
    <name type="scientific">Crocosphaera watsonii WH 0402</name>
    <dbReference type="NCBI Taxonomy" id="1284629"/>
    <lineage>
        <taxon>Bacteria</taxon>
        <taxon>Bacillati</taxon>
        <taxon>Cyanobacteriota</taxon>
        <taxon>Cyanophyceae</taxon>
        <taxon>Oscillatoriophycideae</taxon>
        <taxon>Chroococcales</taxon>
        <taxon>Aphanothecaceae</taxon>
        <taxon>Crocosphaera</taxon>
    </lineage>
</organism>
<comment type="caution">
    <text evidence="1">The sequence shown here is derived from an EMBL/GenBank/DDBJ whole genome shotgun (WGS) entry which is preliminary data.</text>
</comment>